<organism evidence="6 7">
    <name type="scientific">Aedes albopictus</name>
    <name type="common">Asian tiger mosquito</name>
    <name type="synonym">Stegomyia albopicta</name>
    <dbReference type="NCBI Taxonomy" id="7160"/>
    <lineage>
        <taxon>Eukaryota</taxon>
        <taxon>Metazoa</taxon>
        <taxon>Ecdysozoa</taxon>
        <taxon>Arthropoda</taxon>
        <taxon>Hexapoda</taxon>
        <taxon>Insecta</taxon>
        <taxon>Pterygota</taxon>
        <taxon>Neoptera</taxon>
        <taxon>Endopterygota</taxon>
        <taxon>Diptera</taxon>
        <taxon>Nematocera</taxon>
        <taxon>Culicoidea</taxon>
        <taxon>Culicidae</taxon>
        <taxon>Culicinae</taxon>
        <taxon>Aedini</taxon>
        <taxon>Aedes</taxon>
        <taxon>Stegomyia</taxon>
    </lineage>
</organism>
<feature type="region of interest" description="Disordered" evidence="4">
    <location>
        <begin position="2896"/>
        <end position="2918"/>
    </location>
</feature>
<feature type="compositionally biased region" description="Acidic residues" evidence="4">
    <location>
        <begin position="4918"/>
        <end position="4928"/>
    </location>
</feature>
<dbReference type="RefSeq" id="XP_062702651.1">
    <property type="nucleotide sequence ID" value="XM_062846667.1"/>
</dbReference>
<feature type="compositionally biased region" description="Basic and acidic residues" evidence="4">
    <location>
        <begin position="722"/>
        <end position="734"/>
    </location>
</feature>
<feature type="coiled-coil region" evidence="3">
    <location>
        <begin position="2216"/>
        <end position="2243"/>
    </location>
</feature>
<proteinExistence type="predicted"/>
<feature type="compositionally biased region" description="Low complexity" evidence="4">
    <location>
        <begin position="3263"/>
        <end position="3274"/>
    </location>
</feature>
<dbReference type="InterPro" id="IPR016135">
    <property type="entry name" value="UBQ-conjugating_enzyme/RWD"/>
</dbReference>
<evidence type="ECO:0000256" key="4">
    <source>
        <dbReference type="SAM" id="MobiDB-lite"/>
    </source>
</evidence>
<dbReference type="PROSITE" id="PS50143">
    <property type="entry name" value="BIR_REPEAT_2"/>
    <property type="match status" value="1"/>
</dbReference>
<dbReference type="Gene3D" id="1.10.1170.10">
    <property type="entry name" value="Inhibitor Of Apoptosis Protein (2mihbC-IAP-1), Chain A"/>
    <property type="match status" value="1"/>
</dbReference>
<dbReference type="SMART" id="SM00212">
    <property type="entry name" value="UBCc"/>
    <property type="match status" value="1"/>
</dbReference>
<reference evidence="7" key="1">
    <citation type="journal article" date="2015" name="Proc. Natl. Acad. Sci. U.S.A.">
        <title>Genome sequence of the Asian Tiger mosquito, Aedes albopictus, reveals insights into its biology, genetics, and evolution.</title>
        <authorList>
            <person name="Chen X.G."/>
            <person name="Jiang X."/>
            <person name="Gu J."/>
            <person name="Xu M."/>
            <person name="Wu Y."/>
            <person name="Deng Y."/>
            <person name="Zhang C."/>
            <person name="Bonizzoni M."/>
            <person name="Dermauw W."/>
            <person name="Vontas J."/>
            <person name="Armbruster P."/>
            <person name="Huang X."/>
            <person name="Yang Y."/>
            <person name="Zhang H."/>
            <person name="He W."/>
            <person name="Peng H."/>
            <person name="Liu Y."/>
            <person name="Wu K."/>
            <person name="Chen J."/>
            <person name="Lirakis M."/>
            <person name="Topalis P."/>
            <person name="Van Leeuwen T."/>
            <person name="Hall A.B."/>
            <person name="Jiang X."/>
            <person name="Thorpe C."/>
            <person name="Mueller R.L."/>
            <person name="Sun C."/>
            <person name="Waterhouse R.M."/>
            <person name="Yan G."/>
            <person name="Tu Z.J."/>
            <person name="Fang X."/>
            <person name="James A.A."/>
        </authorList>
    </citation>
    <scope>NUCLEOTIDE SEQUENCE [LARGE SCALE GENOMIC DNA]</scope>
    <source>
        <strain evidence="7">Foshan</strain>
    </source>
</reference>
<dbReference type="SMART" id="SM00238">
    <property type="entry name" value="BIR"/>
    <property type="match status" value="1"/>
</dbReference>
<feature type="region of interest" description="Disordered" evidence="4">
    <location>
        <begin position="4832"/>
        <end position="4859"/>
    </location>
</feature>
<keyword evidence="1" id="KW-0808">Transferase</keyword>
<dbReference type="RefSeq" id="XP_062702653.1">
    <property type="nucleotide sequence ID" value="XM_062846669.1"/>
</dbReference>
<evidence type="ECO:0000313" key="6">
    <source>
        <dbReference type="EnsemblMetazoa" id="AALFPA23_006927.P9141"/>
    </source>
</evidence>
<feature type="compositionally biased region" description="Low complexity" evidence="4">
    <location>
        <begin position="622"/>
        <end position="638"/>
    </location>
</feature>
<evidence type="ECO:0000259" key="5">
    <source>
        <dbReference type="PROSITE" id="PS50127"/>
    </source>
</evidence>
<dbReference type="EnsemblMetazoa" id="AALFPA23_006927.R9142">
    <property type="protein sequence ID" value="AALFPA23_006927.P9142"/>
    <property type="gene ID" value="AALFPA23_006927"/>
</dbReference>
<name>A0ABM1Y937_AEDAL</name>
<dbReference type="InterPro" id="IPR000608">
    <property type="entry name" value="UBC"/>
</dbReference>
<accession>A0ABM1Y937</accession>
<dbReference type="PROSITE" id="PS50127">
    <property type="entry name" value="UBC_2"/>
    <property type="match status" value="1"/>
</dbReference>
<dbReference type="CDD" id="cd23810">
    <property type="entry name" value="UBCc_BIRC6"/>
    <property type="match status" value="1"/>
</dbReference>
<feature type="compositionally biased region" description="Low complexity" evidence="4">
    <location>
        <begin position="2258"/>
        <end position="2283"/>
    </location>
</feature>
<protein>
    <recommendedName>
        <fullName evidence="5">UBC core domain-containing protein</fullName>
    </recommendedName>
</protein>
<dbReference type="PANTHER" id="PTHR46116">
    <property type="entry name" value="(E3-INDEPENDENT) E2 UBIQUITIN-CONJUGATING ENZYME"/>
    <property type="match status" value="1"/>
</dbReference>
<dbReference type="InterPro" id="IPR001370">
    <property type="entry name" value="BIR_rpt"/>
</dbReference>
<dbReference type="GeneID" id="109411403"/>
<keyword evidence="2" id="KW-0833">Ubl conjugation pathway</keyword>
<feature type="region of interest" description="Disordered" evidence="4">
    <location>
        <begin position="4083"/>
        <end position="4102"/>
    </location>
</feature>
<reference evidence="6" key="2">
    <citation type="submission" date="2025-05" db="UniProtKB">
        <authorList>
            <consortium name="EnsemblMetazoa"/>
        </authorList>
    </citation>
    <scope>IDENTIFICATION</scope>
    <source>
        <strain evidence="6">Foshan</strain>
    </source>
</reference>
<feature type="region of interest" description="Disordered" evidence="4">
    <location>
        <begin position="876"/>
        <end position="899"/>
    </location>
</feature>
<feature type="region of interest" description="Disordered" evidence="4">
    <location>
        <begin position="2256"/>
        <end position="2288"/>
    </location>
</feature>
<dbReference type="InterPro" id="IPR022103">
    <property type="entry name" value="BIRC6"/>
</dbReference>
<evidence type="ECO:0000256" key="3">
    <source>
        <dbReference type="SAM" id="Coils"/>
    </source>
</evidence>
<feature type="region of interest" description="Disordered" evidence="4">
    <location>
        <begin position="4894"/>
        <end position="4937"/>
    </location>
</feature>
<dbReference type="Pfam" id="PF00653">
    <property type="entry name" value="BIR"/>
    <property type="match status" value="1"/>
</dbReference>
<evidence type="ECO:0000256" key="1">
    <source>
        <dbReference type="ARBA" id="ARBA00022679"/>
    </source>
</evidence>
<feature type="region of interest" description="Disordered" evidence="4">
    <location>
        <begin position="2390"/>
        <end position="2430"/>
    </location>
</feature>
<sequence length="4937" mass="544034">MANGGGAADDQWLKEDGYLNVDTESVRIVYHPFLNVILVFTRAGEVKVLDVNSGVILQSYRVSENLPAQCRYLPDQDKILFWNGRNVSLRGDYNGVLLLDTILQAPVSQADDIIRIELLLSEAVLFLQCLQNLEQHGLENTADVINELTLKVGEAQQHAKRGIKAQKWETICLELSHSSLRMVAGEMVMQLKRLDRHIPALAIASAINERLTDLLEGARVTEPSALNRFYMFSEATRRQTFEGWPHMDYKWVLPDQMAQAGFYHFPGDNGNDDRAMCFTCNVCLVCWEKTDEPWSEHERHSPECPFVKGEFTQNVPLSVTYATSPAVSTEGFSIISSGDRGNVFCTGIPSADVTVWNVERQLVKVFNFKVQLHPDILTTTTISCNAVVNNIELTALSTYYLKHAGVVNKSKVASLSLKPKMLGTKIVCGIRVNSTEPEVDKDETETTLLLIVYNVEESATSGDEVAEPKFRMNPVSSITVIPPKKSSLSTIDEKYEDDFIKFLSGNTESQLLESIDKLIHLDTLKKDDAALCQQFGAKLDDTLRKLMEASGSPSVGSLDKLTPDDSPSNPPPMGLLEPAVKGSSSILSLPPTPPSSVIGSGSSASNSSTQLTSVKSSTQADSATSISSTVGSSNTNVSSTLSTAASSVASCNSRAEPNHGITCIPLQYIEIPAMYAESHDNYRIAEVIPSSDNKYLLVVLRLNPKSPAEDKQELSNEVAIEKEAAEKTDEGEKAEQEEEIPEEIEEEEWKTILYLYHLNEEGLVKPDDPSVKLLSDEETPVEIVMLPKCDSSGRSFGGPDTENGIFVMTCEDGKLRILSLKTLGIVSEASVKDDRFVSATYCKSLERLCGCTVKGCLHFYSFYDLDADSSDERDDDMATMIGNGSKTATGSDRSQYAEVDGATSSTAANLLKYDATPSTSSSPPQMPTAAVGAGQVLGENHLADILLAYKPELTLPTLKVLYSLTLFNEMLTPYSAEVPGCWSELEQAQKQRRHPQHLRPGDDTHLTKTWRLHNDATTWDEHLIELNLPKCTSLGHIDFKFSLYQPCTNPPAIQVTLLKQKSIGLCSRRKTQSINRVDESINFNIGSSDGKNFVENPVLSEEYLQARNAEILVGPIELATCMDLSEQAGSVTLTSPKLLKSKGRNYLLHIKTMTDLSKDGQAKTRVPVRKKGITSILLTSFANISQQNHNTASTTNNNNHATAGAGGSAGKDGVSFFPDSATGLSSNKTRKNDFYIGCDWLNEISVTVRSTRQVYKIENERAQRLAMLDSNLLLRNLLKLLYSAEETIQLHQNVLFDILIWIVSIRMVRYRYPKNPFAKKVVPSAEVKDVASSDINVQQSECVQIVERHLEEIIRHCVVRGNRSIAHKCVKFVSVALDGAQNMIVKDVCNSFEKSLKQAIITCLPEIVHSNHAGALRWFTLLISGTSTCDSHGSISEKCISILKDVAGEMRKRTNPYTALLRTRFGLYGAPFESEIFDSQPLASKSTNVTYTCSITKTTGTGANNQSIDLRSVCIADGSELKFLPLQLRRRGIGNHFKGLLEVEPLHYVCSSTSDATRLENVDASSMQATNIIDDFLMENTAQNNIEPVQNHIKLDEKENLDDDMMNNVKNILVDKIFYSALKKHKMKDDYNEAKKSSAEEIDAQNGNFTEIEGGWGPSGTEPRMVFVGGNVNNSSIIEEKPQASIALNNKIQEFFEDSNADENANGLPWHKLLSTPPKQMIVVERMHSGAMRYITLDFGAPIMLTDLIIPACSDLASLFIDIWCFEEEADSVRLVVSQDIGSRTLVLSDLQPPPICRYLKITITGRYGMSATRCRIPMGSFYGHIVILDREGYADPVMKYLKNKKNNLPAQVKILKALYEDVHCRYCLSSSKLMDLLQPLINSESSNIAHMQAFLNRIRENNGDQAGSGSSNSASFQDNAKVYAVYEECMAFQHQLNVIKRVIDRIKLPASVPDPPKQLKSGPDLSSIYTDKLRVLSECLIETLLHLITTYGVQNVANIYPYFDLETCNLLFDTLVINGDTHIQLATCSMLVRMCCFQPWWGEFLADKFLKLYSSQNSRIFPQDRVFFLLTYLGRKSISMGSCRSIVIDAILKSLATLLAPLSQNSASGLNIWCNTDLNLLGWILLFLSVCLDDGIADGKKDQSNIRWDFMSGETDMVKARLNMGSGGLRTLTRTFKKRFLQSKHYTSSLTGGGNGNAVTEKMYMINSEPLQTPASKLEIALKQHENQLKKLQNSVKQSFGDYFNEITKAKSVKIPSGDGASRSSQSGSSGSGSKDNSSESSTNDNETAFDKGLKSLKIGNIIVVIRGLIGLILSMDFTCNMDLFLITCKIIARLVLACRPVVQLSKIITTNQLLQLVRIAVWENQQQPWAVHAITCLLQDVLEADKNYKDDENDSGNSSGDEATTSSEAAGTSAARPPVPPDTAFKPVPHSVQVSKDISYADAVKNQLPSLMECDDADMEDILILDDILEREKRVFKKDASATVSSGRNGMTFLYKTVSSAMDARLETGLDTNVEITLRRLAMKATFNLIASLPQVTATDPLNPTQIELTAWPESIVEAWSGEEYQQGLETNTMLTEVFDNILCDLHLVDSWLNLEKILQLWLTLNGETLEQVPGSSAPGLNAYSFPKIPFGDRAVHGLLKALATHPNIKLRAWCLGFQCLILACKPHFEADYIDSNSATSDNHFRKMGNLIVGDENFEKMLLRFFSGVDQSISSLDSNRYAGPTVCKLVLELFIWLELKCNVKEKLKEILLKVILHLVQFGGAISSQQGPIDAQSQLIKELLSFSYDKSDLGVAMSIIECVSHLVYNNIVNVEKLYCYRASENSHSNNMYATRFGSLFATVLGPENARQCKTVTDSTLLIDLLKLASILVNTKNPRSGDSDNAAAYENSTLNDLNTSNESQTDEIKAEQQNIEPSRPKTPCFADTVLQHSPTMTRLLSTLSHCSTSSFAMLVASSMYCASINDSKSSSLTEPQTVADAVFQLLLYICRAATQTVLVVKPLFDYINNASSMRHAMPKLHLSEPFLWFILKVLDNSSSIAIFTDMGGIKVLCESLVRSNRALINTQPSLVSMIMQRLSKSSNLQTTLSSSSKKSSMAATRNEDGLINFAPYCTISSENQTAQPADVLIQAPIASHRRARNPAWSYLFYPNESHVDLTITLPTAVLLKEVQLQPHLSTLASCPSAVAIEITRDSNLGPIPITQPISTVGMTCIRLKFAQPEIATSIIIRLYRPRDATNIGLTQISVLGTTTFSDGNGAGSAAGPSWAAGTAPATKSGTSDGTSDFFNDDDKAAKTSLGWLRILAQCSSVVMYNTDRQLANRVIMAATEVPGFLEACCSLLNIAPLCPNIALNNLETVLLKIGLSSRECGLNLINILLKESIPQTFQLCNDSISDLLYHLCTTQNEYTGDRVEAMLTWVQRLYERYHQNQVNRFVLHATNPYSGFIRCLSSILWQSYATDLIPDLPNMITKELFETLYDWNQELEHDEPLKKAIDAMLCSVCCIRPELFTMLLKRMGVLVPNLSTDLTASISDDRKDGECITDDIKQEESDAAEWYSHLVIEDISRLNLSKAHLATISMACQSPLAVQQLIDSGLPNLLTSVILEFCHRTLNSINQHQKQSADVASGQSVERDNREVFEEEQAAAAAAASVDGVSDESGSCMTDADKEHHKYSGSCSRDVVYPMVNVQKVTEILGFFSEVCSEGHMRDWLGCFEGSIFWEPLLLLLCNNKLANISSEVTPQACLDLEECLIKFLSKVTVCHPKNQEVFTLNLISVIRKSDSSVNVGNTVNGGSANLTGLNNRMNSTGKSCISGFTRRLVLQILLESEKIMVAVQSELPLQNKDPNPYNLSNHPSKRPNTHFRLFYLSTNSKCQDILDHCVTAYNRIIPNLGSSDSRMSEALIGASNSGGSATIAGAAGSSDNRKELWEMGLGMEFLSVAAGVTAKDKRLKEAKNQATTMKQKDILSMFKMKIDDPKLTAPDGVILRHTAIPNGVITSDTTISQVLAMLKSSGISLSTPCINLNLSLAKNKPDVDLTCEASSSSSSSPILKAADCIPLSSPLQIFSSRGGLSLLAHYLPMVYPESPKSQQQLGDKDKSPPGGDWVKVEQNEEIYEDLDDILADASPKTQAISAVPQHSLAAFALFLKLPAYSEVLLRDKVRAQCLLRLILGVTGDGEGNEIYSLALSSSLPTLPFEVFRQLLDSSPLTTDDGVLLRRMVIEVGAIHLVLNCLSIFTHHNNAGVSSNSNSSDNIQAAASNKATNGATANGTATATTTTAAAADDQLNSDDKSHMYWAKGTGFGTGSTQQSWNVEQALLRQKSEEEHVTVLLQVLSSYINPGDKVPSNLDSEVLSYRECSETLPELPPIFLDLLQQSCMIPALSSYLRNDSVLDITRHIPLYRAILQLLRAISLSNQLVSLLVNKNNEGKISIAALLANMKACVDTYASRLKVNKKSNLKGQTQKITVSLDDGDDEGLALLIPDIQETSMLVQNATNVETLTVEEEQKEVVSRPMAKSVEEKYMELMKALQFDTFEMIAETENGYRFTISHHFETNVRMAGDRGHPGRVKRLAQETVTLSTSLPLSYSSSVFVRCDTDRLDIMKVLITGPAETPYANGCFEFDVYFPPDYPNSPMMINLETTGRNTVRFNPNLYNDGKVCLSVLNTWHGRPEEKWNAHTSSFLQVLVSIQSLILVPEPYFNEPGFERSRGTPSGTHSSREYNSNIYQACVRYAMLEQLKNPCPCFKEVIHTHFWLKRNEICAQIEDWIAELSKPLQNERTGRTISFNAMVLRRQYRQLREEFAKLKPPEGLEEADYPFVTGITPTTPSTQVVVGGGSGSGAPVVDASTPSPPEKPLATLEDEDESELLLQSGEDAIVMDDEDENVEVVDEVIIKADVDDVVVGGEGSSSSSSNDKGTSIPDDGQEENPDLSPEEIVLSMVW</sequence>
<feature type="region of interest" description="Disordered" evidence="4">
    <location>
        <begin position="3263"/>
        <end position="3282"/>
    </location>
</feature>
<feature type="domain" description="UBC core" evidence="5">
    <location>
        <begin position="4563"/>
        <end position="4730"/>
    </location>
</feature>
<feature type="compositionally biased region" description="Low complexity" evidence="4">
    <location>
        <begin position="2397"/>
        <end position="2417"/>
    </location>
</feature>
<dbReference type="SUPFAM" id="SSF57924">
    <property type="entry name" value="Inhibitor of apoptosis (IAP) repeat"/>
    <property type="match status" value="1"/>
</dbReference>
<keyword evidence="3" id="KW-0175">Coiled coil</keyword>
<feature type="compositionally biased region" description="Polar residues" evidence="4">
    <location>
        <begin position="882"/>
        <end position="894"/>
    </location>
</feature>
<dbReference type="PANTHER" id="PTHR46116:SF39">
    <property type="entry name" value="BACULOVIRAL IAP REPEAT-CONTAINING PROTEIN 6"/>
    <property type="match status" value="1"/>
</dbReference>
<feature type="region of interest" description="Disordered" evidence="4">
    <location>
        <begin position="550"/>
        <end position="638"/>
    </location>
</feature>
<dbReference type="CDD" id="cd00022">
    <property type="entry name" value="BIR"/>
    <property type="match status" value="1"/>
</dbReference>
<dbReference type="Pfam" id="PF00179">
    <property type="entry name" value="UQ_con"/>
    <property type="match status" value="1"/>
</dbReference>
<dbReference type="RefSeq" id="XP_062702652.1">
    <property type="nucleotide sequence ID" value="XM_062846668.1"/>
</dbReference>
<keyword evidence="7" id="KW-1185">Reference proteome</keyword>
<dbReference type="SUPFAM" id="SSF54495">
    <property type="entry name" value="UBC-like"/>
    <property type="match status" value="1"/>
</dbReference>
<evidence type="ECO:0000313" key="7">
    <source>
        <dbReference type="Proteomes" id="UP000069940"/>
    </source>
</evidence>
<dbReference type="RefSeq" id="XP_029716189.2">
    <property type="nucleotide sequence ID" value="XM_029860329.2"/>
</dbReference>
<dbReference type="EnsemblMetazoa" id="AALFPA23_006927.R9140">
    <property type="protein sequence ID" value="AALFPA23_006927.P9140"/>
    <property type="gene ID" value="AALFPA23_006927"/>
</dbReference>
<dbReference type="Gene3D" id="3.10.110.10">
    <property type="entry name" value="Ubiquitin Conjugating Enzyme"/>
    <property type="match status" value="1"/>
</dbReference>
<dbReference type="EnsemblMetazoa" id="AALFPA23_006927.R9144">
    <property type="protein sequence ID" value="AALFPA23_006927.P9144"/>
    <property type="gene ID" value="AALFPA23_006927"/>
</dbReference>
<dbReference type="Pfam" id="PF12356">
    <property type="entry name" value="BIRC6"/>
    <property type="match status" value="1"/>
</dbReference>
<dbReference type="Proteomes" id="UP000069940">
    <property type="component" value="Unassembled WGS sequence"/>
</dbReference>
<dbReference type="EnsemblMetazoa" id="AALFPA23_006927.R9141">
    <property type="protein sequence ID" value="AALFPA23_006927.P9141"/>
    <property type="gene ID" value="AALFPA23_006927"/>
</dbReference>
<evidence type="ECO:0000256" key="2">
    <source>
        <dbReference type="ARBA" id="ARBA00022786"/>
    </source>
</evidence>
<feature type="region of interest" description="Disordered" evidence="4">
    <location>
        <begin position="722"/>
        <end position="743"/>
    </location>
</feature>
<feature type="compositionally biased region" description="Low complexity" evidence="4">
    <location>
        <begin position="583"/>
        <end position="613"/>
    </location>
</feature>